<keyword evidence="2" id="KW-0496">Mitochondrion</keyword>
<organism evidence="2">
    <name type="scientific">Nyctotherus ovalis</name>
    <name type="common">Ciliate protozoan</name>
    <dbReference type="NCBI Taxonomy" id="70075"/>
    <lineage>
        <taxon>Eukaryota</taxon>
        <taxon>Sar</taxon>
        <taxon>Alveolata</taxon>
        <taxon>Ciliophora</taxon>
        <taxon>Intramacronucleata</taxon>
        <taxon>Armophorea</taxon>
        <taxon>Clevelandellida</taxon>
        <taxon>Nyctotheridae</taxon>
        <taxon>Nyctotherus</taxon>
    </lineage>
</organism>
<geneLocation type="mitochondrion" evidence="2"/>
<dbReference type="EMBL" id="GU057832">
    <property type="protein sequence ID" value="ADN85867.1"/>
    <property type="molecule type" value="Genomic_DNA"/>
</dbReference>
<dbReference type="AlphaFoldDB" id="F1AAI9"/>
<evidence type="ECO:0000256" key="1">
    <source>
        <dbReference type="SAM" id="Phobius"/>
    </source>
</evidence>
<sequence length="315" mass="36528">MRRQQHAITYLIWIVFAEAWIFYKRLQELICIEVILYVSVQRCRVFILRQIKMQERIQRYKIIKSSQIIAGIRRGLRPVPNTTAISIYLHTSREHIVKKELLMSQELLNKGIYFRRPYVPLSFINLDTTMLGVLIQDLEQLQGVPVLFSLQILHPRTLVGVHAAFYNLLYLYVKDVFYRFGKLVLDYSLVATIFYFGNATLDIDLILEFMGLLFSESYYGDTPKLFKVCADTLAYMQIYSAYHLNIVGYSFRMSGKFSRHLSTQARSMAVRAGNTSGSFADRGAVYRYAQGSNASGAYGIHLCYYTKNLIRLYAN</sequence>
<proteinExistence type="predicted"/>
<evidence type="ECO:0000313" key="2">
    <source>
        <dbReference type="EMBL" id="ADN85867.1"/>
    </source>
</evidence>
<name>F1AAI9_NYCOV</name>
<gene>
    <name evidence="2" type="primary">orf315</name>
</gene>
<accession>F1AAI9</accession>
<protein>
    <submittedName>
        <fullName evidence="2">Uncharacterized protein orf315</fullName>
    </submittedName>
</protein>
<keyword evidence="1" id="KW-0472">Membrane</keyword>
<feature type="transmembrane region" description="Helical" evidence="1">
    <location>
        <begin position="7"/>
        <end position="23"/>
    </location>
</feature>
<keyword evidence="1" id="KW-0812">Transmembrane</keyword>
<reference evidence="2" key="1">
    <citation type="journal article" date="2011" name="Mol. Biol. Evol.">
        <title>The Organellar Genome and Metabolic Potential of the Hydrogen-Producing Mitochondrion of Nyctotherus ovalis.</title>
        <authorList>
            <person name="de Graaf R.M."/>
            <person name="Ricard G."/>
            <person name="van Alen T.A."/>
            <person name="Duarte I."/>
            <person name="Dutilh B.E."/>
            <person name="Burgtorf C."/>
            <person name="Kuiper J.W."/>
            <person name="van der Staay G.W."/>
            <person name="Tielens A.G."/>
            <person name="Huynen M.A."/>
            <person name="Hackstein J.H."/>
        </authorList>
    </citation>
    <scope>NUCLEOTIDE SEQUENCE</scope>
</reference>
<keyword evidence="1" id="KW-1133">Transmembrane helix</keyword>